<dbReference type="InterPro" id="IPR016169">
    <property type="entry name" value="FAD-bd_PCMH_sub2"/>
</dbReference>
<evidence type="ECO:0000313" key="1">
    <source>
        <dbReference type="EMBL" id="CAG5178847.1"/>
    </source>
</evidence>
<proteinExistence type="predicted"/>
<keyword evidence="2" id="KW-1185">Reference proteome</keyword>
<dbReference type="OrthoDB" id="9983560at2759"/>
<dbReference type="GO" id="GO:0050660">
    <property type="term" value="F:flavin adenine dinucleotide binding"/>
    <property type="evidence" value="ECO:0007669"/>
    <property type="project" value="InterPro"/>
</dbReference>
<name>A0A8J2I678_9PLEO</name>
<reference evidence="1" key="1">
    <citation type="submission" date="2021-05" db="EMBL/GenBank/DDBJ databases">
        <authorList>
            <person name="Stam R."/>
        </authorList>
    </citation>
    <scope>NUCLEOTIDE SEQUENCE</scope>
    <source>
        <strain evidence="1">CS162</strain>
    </source>
</reference>
<gene>
    <name evidence="1" type="ORF">ALTATR162_LOCUS8905</name>
</gene>
<dbReference type="Proteomes" id="UP000676310">
    <property type="component" value="Unassembled WGS sequence"/>
</dbReference>
<dbReference type="RefSeq" id="XP_043172473.1">
    <property type="nucleotide sequence ID" value="XM_043316538.1"/>
</dbReference>
<dbReference type="GeneID" id="67021067"/>
<protein>
    <submittedName>
        <fullName evidence="1">Uncharacterized protein</fullName>
    </submittedName>
</protein>
<evidence type="ECO:0000313" key="2">
    <source>
        <dbReference type="Proteomes" id="UP000676310"/>
    </source>
</evidence>
<dbReference type="EMBL" id="CAJRGZ010000023">
    <property type="protein sequence ID" value="CAG5178847.1"/>
    <property type="molecule type" value="Genomic_DNA"/>
</dbReference>
<dbReference type="Gene3D" id="3.30.465.10">
    <property type="match status" value="1"/>
</dbReference>
<dbReference type="AlphaFoldDB" id="A0A8J2I678"/>
<dbReference type="InterPro" id="IPR036318">
    <property type="entry name" value="FAD-bd_PCMH-like_sf"/>
</dbReference>
<dbReference type="SUPFAM" id="SSF56176">
    <property type="entry name" value="FAD-binding/transporter-associated domain-like"/>
    <property type="match status" value="1"/>
</dbReference>
<organism evidence="1 2">
    <name type="scientific">Alternaria atra</name>
    <dbReference type="NCBI Taxonomy" id="119953"/>
    <lineage>
        <taxon>Eukaryota</taxon>
        <taxon>Fungi</taxon>
        <taxon>Dikarya</taxon>
        <taxon>Ascomycota</taxon>
        <taxon>Pezizomycotina</taxon>
        <taxon>Dothideomycetes</taxon>
        <taxon>Pleosporomycetidae</taxon>
        <taxon>Pleosporales</taxon>
        <taxon>Pleosporineae</taxon>
        <taxon>Pleosporaceae</taxon>
        <taxon>Alternaria</taxon>
        <taxon>Alternaria sect. Ulocladioides</taxon>
    </lineage>
</organism>
<comment type="caution">
    <text evidence="1">The sequence shown here is derived from an EMBL/GenBank/DDBJ whole genome shotgun (WGS) entry which is preliminary data.</text>
</comment>
<accession>A0A8J2I678</accession>
<sequence>MVSSYIGALFVVSAAARFAPRSAEPPMRLADRQSGTFASIEQTTDGAIPRFDWEQSFLTDATIGQALASVPADARSLFQFASHNIAKDAVPETSSTFNGRQCKVFPGDEDWPEEASWSALNEITNGALMKPVPQAHVCYNSSASSSDQSACDALTKSWTDPFSQLEDPIELLSPLYQGSTCQPPQIYDSKECTQGGYSLYVVNASTTAQIQLALNFARNTGIRFVVRNTGHDFAIHPDQPIASANWLVTTGKNVSTEAFKQGLKAYMKYFPQNADNNTYAYWKVFPSPDSIMMDMSPFFAPGKTVEEAKTLVDPWIKDMAALGIAVEPKWTQYNGFYDAYNGSFPVEGVNSNGVATTSRMIPRSNWANESTFDETFEAIWQAVDEGMALIGYNMAPSWEKGGRPDNSVNPAWRAVGSEFFKVRSVDGLPNENGRLCVNPEPTLYQAEGPDWVPE</sequence>